<evidence type="ECO:0000313" key="1">
    <source>
        <dbReference type="EMBL" id="ORD94015.1"/>
    </source>
</evidence>
<protein>
    <submittedName>
        <fullName evidence="1">Uncharacterized protein</fullName>
    </submittedName>
</protein>
<sequence length="120" mass="13544">MFQEVEIIGVHSDAESETKAGILARDETGEEVVLSLRGIRIQDETGFTEYVSRHLKGREVQFEAVEEENVPNRSVVCLNGFVFSSGLNINVELIKSKIAVVKMKEAMEYADYFEDVIKED</sequence>
<comment type="caution">
    <text evidence="1">The sequence shown here is derived from an EMBL/GenBank/DDBJ whole genome shotgun (WGS) entry which is preliminary data.</text>
</comment>
<dbReference type="VEuPathDB" id="MicrosporidiaDB:ECANGB1_1246"/>
<gene>
    <name evidence="1" type="ORF">ECANGB1_1246</name>
</gene>
<reference evidence="1 2" key="1">
    <citation type="journal article" date="2017" name="Environ. Microbiol.">
        <title>Decay of the glycolytic pathway and adaptation to intranuclear parasitism within Enterocytozoonidae microsporidia.</title>
        <authorList>
            <person name="Wiredu Boakye D."/>
            <person name="Jaroenlak P."/>
            <person name="Prachumwat A."/>
            <person name="Williams T.A."/>
            <person name="Bateman K.S."/>
            <person name="Itsathitphaisarn O."/>
            <person name="Sritunyalucksana K."/>
            <person name="Paszkiewicz K.H."/>
            <person name="Moore K.A."/>
            <person name="Stentiford G.D."/>
            <person name="Williams B.A."/>
        </authorList>
    </citation>
    <scope>NUCLEOTIDE SEQUENCE [LARGE SCALE GENOMIC DNA]</scope>
    <source>
        <strain evidence="1 2">GB1</strain>
    </source>
</reference>
<dbReference type="EMBL" id="LWDP01000035">
    <property type="protein sequence ID" value="ORD94015.1"/>
    <property type="molecule type" value="Genomic_DNA"/>
</dbReference>
<dbReference type="AlphaFoldDB" id="A0A1Y1S6F3"/>
<name>A0A1Y1S6F3_9MICR</name>
<evidence type="ECO:0000313" key="2">
    <source>
        <dbReference type="Proteomes" id="UP000192639"/>
    </source>
</evidence>
<keyword evidence="2" id="KW-1185">Reference proteome</keyword>
<organism evidence="1 2">
    <name type="scientific">Enterospora canceri</name>
    <dbReference type="NCBI Taxonomy" id="1081671"/>
    <lineage>
        <taxon>Eukaryota</taxon>
        <taxon>Fungi</taxon>
        <taxon>Fungi incertae sedis</taxon>
        <taxon>Microsporidia</taxon>
        <taxon>Enterocytozoonidae</taxon>
        <taxon>Enterospora</taxon>
    </lineage>
</organism>
<accession>A0A1Y1S6F3</accession>
<proteinExistence type="predicted"/>
<dbReference type="Proteomes" id="UP000192639">
    <property type="component" value="Unassembled WGS sequence"/>
</dbReference>